<feature type="transmembrane region" description="Helical" evidence="1">
    <location>
        <begin position="218"/>
        <end position="237"/>
    </location>
</feature>
<keyword evidence="1" id="KW-0812">Transmembrane</keyword>
<dbReference type="AlphaFoldDB" id="A0ABD5P796"/>
<dbReference type="Pfam" id="PF04087">
    <property type="entry name" value="DUF389"/>
    <property type="match status" value="1"/>
</dbReference>
<evidence type="ECO:0000313" key="2">
    <source>
        <dbReference type="EMBL" id="MFC4356624.1"/>
    </source>
</evidence>
<keyword evidence="1" id="KW-1133">Transmembrane helix</keyword>
<feature type="transmembrane region" description="Helical" evidence="1">
    <location>
        <begin position="176"/>
        <end position="198"/>
    </location>
</feature>
<evidence type="ECO:0000256" key="1">
    <source>
        <dbReference type="SAM" id="Phobius"/>
    </source>
</evidence>
<proteinExistence type="predicted"/>
<feature type="transmembrane region" description="Helical" evidence="1">
    <location>
        <begin position="116"/>
        <end position="134"/>
    </location>
</feature>
<feature type="transmembrane region" description="Helical" evidence="1">
    <location>
        <begin position="318"/>
        <end position="344"/>
    </location>
</feature>
<dbReference type="RefSeq" id="WP_267625061.1">
    <property type="nucleotide sequence ID" value="NZ_JAODIW010000010.1"/>
</dbReference>
<name>A0ABD5P796_9EURY</name>
<accession>A0ABD5P796</accession>
<dbReference type="PANTHER" id="PTHR20992">
    <property type="entry name" value="AT15442P-RELATED"/>
    <property type="match status" value="1"/>
</dbReference>
<dbReference type="EMBL" id="JBHSDS010000002">
    <property type="protein sequence ID" value="MFC4356624.1"/>
    <property type="molecule type" value="Genomic_DNA"/>
</dbReference>
<sequence>MRLLQVLVPGEKRDAVDTELADLGANTVAVEEADGRGIVLYVPVPMEGVDEVLDRLGSAGLGDDDYTVITAVESAAAGAGIDALREEFEEGPHGKSGLSHAEMEARAEDLTPARPTFVALSALSALVAVAGLLIESAIVIVGAMVIAPFAGATLSASVGVVVGDRETAVDSVVSQALGLTVATVAAVGTTLLLRWLGFVPTMLAVSSNSQVGSFITPNLLAVVIALCAGAAGALALVTDLPVSIAGVAVAAALVPSAGALGIGLAFGAPHVAIGALVLLFVNIVAINLTTYGTLAALGYRPSTLDSGGGFSLASLSPFTLRGGATAALVVTFLVVTVLTGFATYQHLAFVRAANDEVENTLEGSQYEELELVGVTASYNGQGLFDEPEAVTVTLGRTTDSDYSDLATTLQRRITDRADQPVVVRVQFVDYEEAGPTEQRSMRTASRTGARPTVVLAGA</sequence>
<gene>
    <name evidence="2" type="ORF">ACFO0N_01535</name>
</gene>
<feature type="transmembrane region" description="Helical" evidence="1">
    <location>
        <begin position="140"/>
        <end position="164"/>
    </location>
</feature>
<keyword evidence="3" id="KW-1185">Reference proteome</keyword>
<comment type="caution">
    <text evidence="2">The sequence shown here is derived from an EMBL/GenBank/DDBJ whole genome shotgun (WGS) entry which is preliminary data.</text>
</comment>
<dbReference type="PANTHER" id="PTHR20992:SF9">
    <property type="entry name" value="AT15442P-RELATED"/>
    <property type="match status" value="1"/>
</dbReference>
<dbReference type="InterPro" id="IPR005240">
    <property type="entry name" value="DUF389"/>
</dbReference>
<feature type="transmembrane region" description="Helical" evidence="1">
    <location>
        <begin position="272"/>
        <end position="297"/>
    </location>
</feature>
<evidence type="ECO:0000313" key="3">
    <source>
        <dbReference type="Proteomes" id="UP001595921"/>
    </source>
</evidence>
<feature type="transmembrane region" description="Helical" evidence="1">
    <location>
        <begin position="244"/>
        <end position="266"/>
    </location>
</feature>
<protein>
    <submittedName>
        <fullName evidence="2">DUF389 domain-containing protein</fullName>
    </submittedName>
</protein>
<organism evidence="2 3">
    <name type="scientific">Halobium salinum</name>
    <dbReference type="NCBI Taxonomy" id="1364940"/>
    <lineage>
        <taxon>Archaea</taxon>
        <taxon>Methanobacteriati</taxon>
        <taxon>Methanobacteriota</taxon>
        <taxon>Stenosarchaea group</taxon>
        <taxon>Halobacteria</taxon>
        <taxon>Halobacteriales</taxon>
        <taxon>Haloferacaceae</taxon>
        <taxon>Halobium</taxon>
    </lineage>
</organism>
<keyword evidence="1" id="KW-0472">Membrane</keyword>
<reference evidence="2 3" key="1">
    <citation type="journal article" date="2019" name="Int. J. Syst. Evol. Microbiol.">
        <title>The Global Catalogue of Microorganisms (GCM) 10K type strain sequencing project: providing services to taxonomists for standard genome sequencing and annotation.</title>
        <authorList>
            <consortium name="The Broad Institute Genomics Platform"/>
            <consortium name="The Broad Institute Genome Sequencing Center for Infectious Disease"/>
            <person name="Wu L."/>
            <person name="Ma J."/>
        </authorList>
    </citation>
    <scope>NUCLEOTIDE SEQUENCE [LARGE SCALE GENOMIC DNA]</scope>
    <source>
        <strain evidence="2 3">CGMCC 1.12553</strain>
    </source>
</reference>
<dbReference type="Proteomes" id="UP001595921">
    <property type="component" value="Unassembled WGS sequence"/>
</dbReference>